<evidence type="ECO:0000259" key="6">
    <source>
        <dbReference type="Pfam" id="PF23227"/>
    </source>
</evidence>
<feature type="domain" description="Maestro/Maestro-like HEAT-repeats" evidence="6">
    <location>
        <begin position="1364"/>
        <end position="1635"/>
    </location>
</feature>
<evidence type="ECO:0000259" key="3">
    <source>
        <dbReference type="Pfam" id="PF21047"/>
    </source>
</evidence>
<organism evidence="7 8">
    <name type="scientific">Astatotilapia calliptera</name>
    <name type="common">Eastern happy</name>
    <name type="synonym">Chromis callipterus</name>
    <dbReference type="NCBI Taxonomy" id="8154"/>
    <lineage>
        <taxon>Eukaryota</taxon>
        <taxon>Metazoa</taxon>
        <taxon>Chordata</taxon>
        <taxon>Craniata</taxon>
        <taxon>Vertebrata</taxon>
        <taxon>Euteleostomi</taxon>
        <taxon>Actinopterygii</taxon>
        <taxon>Neopterygii</taxon>
        <taxon>Teleostei</taxon>
        <taxon>Neoteleostei</taxon>
        <taxon>Acanthomorphata</taxon>
        <taxon>Ovalentaria</taxon>
        <taxon>Cichlomorphae</taxon>
        <taxon>Cichliformes</taxon>
        <taxon>Cichlidae</taxon>
        <taxon>African cichlids</taxon>
        <taxon>Pseudocrenilabrinae</taxon>
        <taxon>Haplochromini</taxon>
        <taxon>Astatotilapia</taxon>
    </lineage>
</organism>
<keyword evidence="1" id="KW-0677">Repeat</keyword>
<feature type="domain" description="MROH2B-like N-terminal HEAT-repeats" evidence="5">
    <location>
        <begin position="33"/>
        <end position="251"/>
    </location>
</feature>
<dbReference type="RefSeq" id="XP_026039785.1">
    <property type="nucleotide sequence ID" value="XM_026184000.1"/>
</dbReference>
<dbReference type="Pfam" id="PF21047">
    <property type="entry name" value="HEAT_Maestro"/>
    <property type="match status" value="1"/>
</dbReference>
<dbReference type="PROSITE" id="PS50077">
    <property type="entry name" value="HEAT_REPEAT"/>
    <property type="match status" value="1"/>
</dbReference>
<dbReference type="Bgee" id="ENSACLG00000020209">
    <property type="expression patterns" value="Expressed in ovary and 8 other cell types or tissues"/>
</dbReference>
<dbReference type="PANTHER" id="PTHR23120">
    <property type="entry name" value="MAESTRO-RELATED HEAT DOMAIN-CONTAINING"/>
    <property type="match status" value="1"/>
</dbReference>
<keyword evidence="8" id="KW-1185">Reference proteome</keyword>
<evidence type="ECO:0000259" key="4">
    <source>
        <dbReference type="Pfam" id="PF23210"/>
    </source>
</evidence>
<dbReference type="GeneID" id="113031695"/>
<dbReference type="Proteomes" id="UP000265100">
    <property type="component" value="Chromosome 11"/>
</dbReference>
<dbReference type="InterPro" id="IPR016024">
    <property type="entry name" value="ARM-type_fold"/>
</dbReference>
<dbReference type="PANTHER" id="PTHR23120:SF0">
    <property type="entry name" value="MAESTRO HEAT-LIKE REPEAT FAMILY MEMBER 1"/>
    <property type="match status" value="1"/>
</dbReference>
<dbReference type="RefSeq" id="XP_026039782.1">
    <property type="nucleotide sequence ID" value="XM_026183997.1"/>
</dbReference>
<gene>
    <name evidence="7" type="primary">MROH1</name>
</gene>
<dbReference type="InterPro" id="IPR055406">
    <property type="entry name" value="HEAT_Maestro"/>
</dbReference>
<dbReference type="InterPro" id="IPR011989">
    <property type="entry name" value="ARM-like"/>
</dbReference>
<accession>A0A3P8QM71</accession>
<reference evidence="7" key="2">
    <citation type="submission" date="2025-08" db="UniProtKB">
        <authorList>
            <consortium name="Ensembl"/>
        </authorList>
    </citation>
    <scope>IDENTIFICATION</scope>
</reference>
<dbReference type="Pfam" id="PF23210">
    <property type="entry name" value="HEAT_Maestro_2"/>
    <property type="match status" value="1"/>
</dbReference>
<dbReference type="RefSeq" id="XP_026039781.1">
    <property type="nucleotide sequence ID" value="XM_026183996.1"/>
</dbReference>
<dbReference type="OMA" id="EVYIKAM"/>
<evidence type="ECO:0000259" key="5">
    <source>
        <dbReference type="Pfam" id="PF23221"/>
    </source>
</evidence>
<evidence type="ECO:0008006" key="9">
    <source>
        <dbReference type="Google" id="ProtNLM"/>
    </source>
</evidence>
<evidence type="ECO:0000256" key="2">
    <source>
        <dbReference type="PROSITE-ProRule" id="PRU00103"/>
    </source>
</evidence>
<reference evidence="7" key="3">
    <citation type="submission" date="2025-09" db="UniProtKB">
        <authorList>
            <consortium name="Ensembl"/>
        </authorList>
    </citation>
    <scope>IDENTIFICATION</scope>
</reference>
<dbReference type="GO" id="GO:0005737">
    <property type="term" value="C:cytoplasm"/>
    <property type="evidence" value="ECO:0007669"/>
    <property type="project" value="TreeGrafter"/>
</dbReference>
<sequence length="1636" mass="182897">MDETDVEQVTLALLDAATDKDSEVQEQVRKSILTLGKQQPDRVLAMCQDYLLKHPKLVVSHRVVILQTIELIVSCRIEEISPSRIKSIISLASDEMTRSKEVIPDWQQAASNILVAVGNKHINDIMEEILSKFQPGVLPHFFVVQTLANLSDSNVYGMVPFLNAILGTMLPMLSMAKQDNIKWVFSSALSHFSDSILEYLANLDKAPDPSVRKDTFSSDIYAAFEILFNNWLQSREPKLRLTVAEAVGSMCHLMASDKLEEQIPRLVPAILSLYKKNNEHYIISKSLCQVLDASVNMGSRVLEAQLEALLFALHQQVSAPVDYSNPPTVKNHNEVLRCFSLIANSFPDRLVMFVLQKLENSNERSRMGSLAVLRHLINSSTSTMESKKLLILASIRQPMADHSNKVKKRVVQVISAMAHHGYLELEGGELLVRFIVQHCALPDTYQRSQRPTDPEEVTNESLRSMCDNTLHLLTTTVGRLADVLWPKLLFYLTPSQYTNATTPLCKSLIVLGSKKKNNQEPSFKIDFTREVNLPSPQTLMIRLLVNAAFPFNNRDHGAPSLSLLQILSINIHPNAEAVWDKEIAPLLTVLEESAAESLDKKEWDKRLLELLSKTLTALDDDKWVCQLAAESTRYLPTYNNALEEKSFLYRCIGVTLQHCFNKDLVKKQLHEVLLAARHNDAVEREGVAMGVGLCANSHLEGTLAKLDEFGKSDAFKKSPSIFNLLKERNDVEVEKVKSTLILCYGQVAANAPPEKILNRIDQDILRCISKHFNTKVLGIKVETKDLTMKLSLIQSVGLIARAISECVKKQGYIFSRKQELITVMLDFIKAEQADALRTPVRQLVMSTCANLIPLDPPMSENENFDLLKVCINSVFCLPAETNTPEKTKEEEPLDPKQRKALYKDTLAALQELLKSVLAKDPTPDGLQNVFKHIESWLSSGQDHERERAITATAHILAYYLDNLTVKNMVSFHNLGALLGRLSPRCSDPVPAVRAAAVECIHTLLYIQLRYEGFSLDYKDESVDSLLLLKDRLENPDHSVLYKTCSDLTKVMSKRLPQQQLTTLVFMLFEGLVDSQTNCCRASTVILNTLLKNRGGGLQDMVPEMLEVLHVRLQSVTEDQVRVAVGQTVLILASQHLQTVINTLVNQPLPYDNWISEMWMALGADPIVANQIMEMVMEKLSIMAPYVDKKESLMRGGTTKVATNQPLAMTCGLKELLLNGQSQEPAVSLFPRLFSCLTVRLGASVGVSAPKDSNSKHTASIHVAGVAAEALRILLARAQLDEVMKKLDEDNAWDAVKEASTHVKGVTLLARAMAKHAGPRLPAIVECLCPLLNNIYECQRITVTAFFSELLNHHVVTELMLVDVLMNNMMERISDPCCTVRMLSVRGLGNIAVGSPEKVNKYAKELLAAMSSGMEEKDDPGKLITLEAMSGLSKVLVHLDKKNVHLLAVYIFMKIKPFLESENDDIRCTSIHLMGNLSTFGSGEQVFKDQIHNVLVSLLLHLVDPNPEVVKACKYAMRVCAPVVGSEQITAMFQNHLHEDKSLHYGEFINDLTKYLIQDFPGMLNFYHISVIQFFKSNWPEVRAGAAMFIGFMLGNLQEEHHSHLNMGTITKGLVMLLQDPDPVVRVKAAEAMGHFH</sequence>
<feature type="domain" description="Maestro-like HEAT-repeats" evidence="3">
    <location>
        <begin position="943"/>
        <end position="1172"/>
    </location>
</feature>
<evidence type="ECO:0000313" key="7">
    <source>
        <dbReference type="Ensembl" id="ENSACLP00000030074.2"/>
    </source>
</evidence>
<dbReference type="InterPro" id="IPR055408">
    <property type="entry name" value="HEAT_MROH2B-like"/>
</dbReference>
<dbReference type="GeneTree" id="ENSGT00940000156930"/>
<dbReference type="Pfam" id="PF23221">
    <property type="entry name" value="HEAT_MROH2B_1st"/>
    <property type="match status" value="1"/>
</dbReference>
<dbReference type="InterPro" id="IPR045206">
    <property type="entry name" value="Maestro_heat-like_prot"/>
</dbReference>
<dbReference type="InterPro" id="IPR021133">
    <property type="entry name" value="HEAT_type_2"/>
</dbReference>
<dbReference type="STRING" id="8154.ENSACLP00000030074"/>
<reference evidence="7" key="1">
    <citation type="submission" date="2018-05" db="EMBL/GenBank/DDBJ databases">
        <authorList>
            <person name="Datahose"/>
        </authorList>
    </citation>
    <scope>NUCLEOTIDE SEQUENCE</scope>
</reference>
<evidence type="ECO:0000256" key="1">
    <source>
        <dbReference type="ARBA" id="ARBA00022737"/>
    </source>
</evidence>
<evidence type="ECO:0000313" key="8">
    <source>
        <dbReference type="Proteomes" id="UP000265100"/>
    </source>
</evidence>
<dbReference type="Ensembl" id="ENSACLT00000030783.2">
    <property type="protein sequence ID" value="ENSACLP00000030074.2"/>
    <property type="gene ID" value="ENSACLG00000020209.2"/>
</dbReference>
<dbReference type="Pfam" id="PF23227">
    <property type="entry name" value="HEAT_MROH2B_C"/>
    <property type="match status" value="1"/>
</dbReference>
<dbReference type="RefSeq" id="XP_026039783.1">
    <property type="nucleotide sequence ID" value="XM_026183998.1"/>
</dbReference>
<name>A0A3P8QM71_ASTCA</name>
<proteinExistence type="predicted"/>
<protein>
    <recommendedName>
        <fullName evidence="9">Maestro heat-like repeat family member 1</fullName>
    </recommendedName>
</protein>
<dbReference type="SUPFAM" id="SSF48371">
    <property type="entry name" value="ARM repeat"/>
    <property type="match status" value="3"/>
</dbReference>
<dbReference type="InterPro" id="IPR056282">
    <property type="entry name" value="MROH2B-like_N_HEAT"/>
</dbReference>
<feature type="repeat" description="HEAT" evidence="2">
    <location>
        <begin position="1609"/>
        <end position="1636"/>
    </location>
</feature>
<dbReference type="Gene3D" id="1.25.10.10">
    <property type="entry name" value="Leucine-rich Repeat Variant"/>
    <property type="match status" value="4"/>
</dbReference>
<feature type="domain" description="MROH2B-like HEAT-repeats" evidence="4">
    <location>
        <begin position="254"/>
        <end position="918"/>
    </location>
</feature>
<dbReference type="InterPro" id="IPR048465">
    <property type="entry name" value="Maestro-like_HEAT"/>
</dbReference>